<evidence type="ECO:0008006" key="4">
    <source>
        <dbReference type="Google" id="ProtNLM"/>
    </source>
</evidence>
<dbReference type="EMBL" id="AP028910">
    <property type="protein sequence ID" value="BES90682.1"/>
    <property type="molecule type" value="Genomic_DNA"/>
</dbReference>
<proteinExistence type="predicted"/>
<feature type="region of interest" description="Disordered" evidence="1">
    <location>
        <begin position="81"/>
        <end position="103"/>
    </location>
</feature>
<reference evidence="2 3" key="1">
    <citation type="submission" date="2023-09" db="EMBL/GenBank/DDBJ databases">
        <title>Nesidiocoris tenuis whole genome shotgun sequence.</title>
        <authorList>
            <person name="Shibata T."/>
            <person name="Shimoda M."/>
            <person name="Kobayashi T."/>
            <person name="Uehara T."/>
        </authorList>
    </citation>
    <scope>NUCLEOTIDE SEQUENCE [LARGE SCALE GENOMIC DNA]</scope>
    <source>
        <strain evidence="2 3">Japan</strain>
    </source>
</reference>
<evidence type="ECO:0000256" key="1">
    <source>
        <dbReference type="SAM" id="MobiDB-lite"/>
    </source>
</evidence>
<sequence>MQSPDVAVVAVSVAKGEKWITKSSPSGRCYVNRSSNISAGPFPPLRLGGSGGPLFFRIFGNSVFGSEKAVFTPPAARGWRGPLGSALPPPARGPYPPASLRPPSLTPTCDPSCPLLPTPTYFFPS</sequence>
<dbReference type="Proteomes" id="UP001307889">
    <property type="component" value="Chromosome 2"/>
</dbReference>
<accession>A0ABN7AJZ9</accession>
<name>A0ABN7AJZ9_9HEMI</name>
<organism evidence="2 3">
    <name type="scientific">Nesidiocoris tenuis</name>
    <dbReference type="NCBI Taxonomy" id="355587"/>
    <lineage>
        <taxon>Eukaryota</taxon>
        <taxon>Metazoa</taxon>
        <taxon>Ecdysozoa</taxon>
        <taxon>Arthropoda</taxon>
        <taxon>Hexapoda</taxon>
        <taxon>Insecta</taxon>
        <taxon>Pterygota</taxon>
        <taxon>Neoptera</taxon>
        <taxon>Paraneoptera</taxon>
        <taxon>Hemiptera</taxon>
        <taxon>Heteroptera</taxon>
        <taxon>Panheteroptera</taxon>
        <taxon>Cimicomorpha</taxon>
        <taxon>Miridae</taxon>
        <taxon>Dicyphina</taxon>
        <taxon>Nesidiocoris</taxon>
    </lineage>
</organism>
<keyword evidence="3" id="KW-1185">Reference proteome</keyword>
<feature type="compositionally biased region" description="Pro residues" evidence="1">
    <location>
        <begin position="87"/>
        <end position="100"/>
    </location>
</feature>
<evidence type="ECO:0000313" key="2">
    <source>
        <dbReference type="EMBL" id="BES90682.1"/>
    </source>
</evidence>
<protein>
    <recommendedName>
        <fullName evidence="4">Peptidase S1 domain-containing protein</fullName>
    </recommendedName>
</protein>
<evidence type="ECO:0000313" key="3">
    <source>
        <dbReference type="Proteomes" id="UP001307889"/>
    </source>
</evidence>
<gene>
    <name evidence="2" type="ORF">NTJ_03490</name>
</gene>